<feature type="region of interest" description="Disordered" evidence="1">
    <location>
        <begin position="142"/>
        <end position="207"/>
    </location>
</feature>
<organism evidence="2 3">
    <name type="scientific">Reticulibacter mediterranei</name>
    <dbReference type="NCBI Taxonomy" id="2778369"/>
    <lineage>
        <taxon>Bacteria</taxon>
        <taxon>Bacillati</taxon>
        <taxon>Chloroflexota</taxon>
        <taxon>Ktedonobacteria</taxon>
        <taxon>Ktedonobacterales</taxon>
        <taxon>Reticulibacteraceae</taxon>
        <taxon>Reticulibacter</taxon>
    </lineage>
</organism>
<evidence type="ECO:0000256" key="1">
    <source>
        <dbReference type="SAM" id="MobiDB-lite"/>
    </source>
</evidence>
<proteinExistence type="predicted"/>
<feature type="region of interest" description="Disordered" evidence="1">
    <location>
        <begin position="17"/>
        <end position="52"/>
    </location>
</feature>
<feature type="compositionally biased region" description="Low complexity" evidence="1">
    <location>
        <begin position="155"/>
        <end position="172"/>
    </location>
</feature>
<sequence length="207" mass="22835">MARQPIYDEGVIVDYYDDGFPEEHPPAPVGETEEPPREDPQAAPTDALPLASPTWTVPDLLKRTNDLFIGTTIHHDDGHPQGPLISLFARELPEGGSVQVKTFRTAELSEQAFLDHLQQAIVATMQAYFLAWADRERKRLEDEAKRRARASQAPTKVTQTTAPSTPTVTKTAQKTGVVASTPAKTASPVKEAEKKPEQKYATISMFE</sequence>
<evidence type="ECO:0000313" key="2">
    <source>
        <dbReference type="EMBL" id="GHP00681.1"/>
    </source>
</evidence>
<accession>A0A8J3J1P2</accession>
<evidence type="ECO:0000313" key="3">
    <source>
        <dbReference type="Proteomes" id="UP000597444"/>
    </source>
</evidence>
<dbReference type="AlphaFoldDB" id="A0A8J3J1P2"/>
<dbReference type="Proteomes" id="UP000597444">
    <property type="component" value="Unassembled WGS sequence"/>
</dbReference>
<gene>
    <name evidence="2" type="ORF">KSF_107280</name>
</gene>
<name>A0A8J3J1P2_9CHLR</name>
<reference evidence="2" key="1">
    <citation type="submission" date="2020-10" db="EMBL/GenBank/DDBJ databases">
        <title>Taxonomic study of unclassified bacteria belonging to the class Ktedonobacteria.</title>
        <authorList>
            <person name="Yabe S."/>
            <person name="Wang C.M."/>
            <person name="Zheng Y."/>
            <person name="Sakai Y."/>
            <person name="Cavaletti L."/>
            <person name="Monciardini P."/>
            <person name="Donadio S."/>
        </authorList>
    </citation>
    <scope>NUCLEOTIDE SEQUENCE</scope>
    <source>
        <strain evidence="2">ID150040</strain>
    </source>
</reference>
<protein>
    <submittedName>
        <fullName evidence="2">Uncharacterized protein</fullName>
    </submittedName>
</protein>
<keyword evidence="3" id="KW-1185">Reference proteome</keyword>
<dbReference type="RefSeq" id="WP_220211269.1">
    <property type="nucleotide sequence ID" value="NZ_BNJK01000003.1"/>
</dbReference>
<comment type="caution">
    <text evidence="2">The sequence shown here is derived from an EMBL/GenBank/DDBJ whole genome shotgun (WGS) entry which is preliminary data.</text>
</comment>
<dbReference type="EMBL" id="BNJK01000003">
    <property type="protein sequence ID" value="GHP00681.1"/>
    <property type="molecule type" value="Genomic_DNA"/>
</dbReference>